<comment type="caution">
    <text evidence="1">The sequence shown here is derived from an EMBL/GenBank/DDBJ whole genome shotgun (WGS) entry which is preliminary data.</text>
</comment>
<sequence>QNITAQITSAQLDFATNNLLQTYFPGSAGQIELNGAVLWQGGRLSVNGLVQTSGLAYAETQITTLNGHFSLNEQEFILDDLRLGLAGSSLAGHAHLGLTSGEAPLLERLVVSADMTAEVDLAQTNDFVRKAVSIYLDLKKRLQADHLAYHTLDKIAVPETVLYAEYSDSVLSKFQEFIPAAATVNTLAQLDLGGRLSGRLALHSAGGNFYLNQDWLIRSGRIQGQSADLARITAVTDTHGIVSVNIALSDLQVAGVAYDRLHLGALVSSGNLHFQDLALTQGGSETRQLLTGSFPLFSLWDERYAPSLNLRLRLDGDNLALLTPLLSGLSLASSGNVDITLHGTLNQPLLSAARLDLTNTRITIANPYVQEIHIRRAALGLADNELLVDNLEVRLRSGSQYTPTMKLSGELTFSDWSLAQPQQLVLQNRLVLKDLDGHLNIRNLYNGDFALRNTSLSGDLVLPLSVEAKATMNKRIRANETLGPLLTGSASFANGTLYLLQSDRPVNIKSEKALSLRLNLDLNIQNDLRVMSTDSLLTSSFLGQINVGLRDNNPPVKISGSTNYLNIDGRIYLDDGYISFIDRKFNLLSTREQERYFQANSVHRPQDNYIEFTETDYYTLEPVLNVVAQTTVYDTQTVSGSAAAVEPSVSDNALVGPPEPETRMITTETDYLVLIDGSILDLSSIAFEKYKKENSAYVLDGEPYPLKDKNTGQTLDQARLQELTYAISPPLMRSALNLVRGSGTQSLDEIGKGAARDLTITEINLLARSLLKPVERGFAEQLGLYDLRLKRDFGQDAANLAGFNNPSTVQTEDLTEESPAPLWENLFGLELVTELWRERVYLSLDTNFDRNLQSKNVQITVNSYKLTYKIIKNYLFVNELSFNVGEELDLLQDRYLPVLSLELLSSF</sequence>
<keyword evidence="2" id="KW-1185">Reference proteome</keyword>
<proteinExistence type="predicted"/>
<protein>
    <submittedName>
        <fullName evidence="1">Uncharacterized protein</fullName>
    </submittedName>
</protein>
<evidence type="ECO:0000313" key="1">
    <source>
        <dbReference type="EMBL" id="GBR76894.1"/>
    </source>
</evidence>
<dbReference type="Proteomes" id="UP000275925">
    <property type="component" value="Unassembled WGS sequence"/>
</dbReference>
<name>A0A388TJ82_9BACT</name>
<dbReference type="EMBL" id="BGZO01000061">
    <property type="protein sequence ID" value="GBR76894.1"/>
    <property type="molecule type" value="Genomic_DNA"/>
</dbReference>
<gene>
    <name evidence="1" type="ORF">NO2_1371</name>
</gene>
<evidence type="ECO:0000313" key="2">
    <source>
        <dbReference type="Proteomes" id="UP000275925"/>
    </source>
</evidence>
<dbReference type="AlphaFoldDB" id="A0A388TJ82"/>
<reference evidence="1 2" key="1">
    <citation type="journal article" date="2019" name="ISME J.">
        <title>Genome analyses of uncultured TG2/ZB3 bacteria in 'Margulisbacteria' specifically attached to ectosymbiotic spirochetes of protists in the termite gut.</title>
        <authorList>
            <person name="Utami Y.D."/>
            <person name="Kuwahara H."/>
            <person name="Igai K."/>
            <person name="Murakami T."/>
            <person name="Sugaya K."/>
            <person name="Morikawa T."/>
            <person name="Nagura Y."/>
            <person name="Yuki M."/>
            <person name="Deevong P."/>
            <person name="Inoue T."/>
            <person name="Kihara K."/>
            <person name="Lo N."/>
            <person name="Yamada A."/>
            <person name="Ohkuma M."/>
            <person name="Hongoh Y."/>
        </authorList>
    </citation>
    <scope>NUCLEOTIDE SEQUENCE [LARGE SCALE GENOMIC DNA]</scope>
    <source>
        <strain evidence="1">NkOx7-02</strain>
    </source>
</reference>
<organism evidence="1 2">
    <name type="scientific">Candidatus Termititenax persephonae</name>
    <dbReference type="NCBI Taxonomy" id="2218525"/>
    <lineage>
        <taxon>Bacteria</taxon>
        <taxon>Bacillati</taxon>
        <taxon>Candidatus Margulisiibacteriota</taxon>
        <taxon>Candidatus Termititenacia</taxon>
        <taxon>Candidatus Termititenacales</taxon>
        <taxon>Candidatus Termititenacaceae</taxon>
        <taxon>Candidatus Termititenax</taxon>
    </lineage>
</organism>
<feature type="non-terminal residue" evidence="1">
    <location>
        <position position="1"/>
    </location>
</feature>
<accession>A0A388TJ82</accession>